<keyword evidence="1" id="KW-0808">Transferase</keyword>
<accession>A0ABR2WPN2</accession>
<protein>
    <submittedName>
        <fullName evidence="1">Coq1 putative hexaprenyl diphosphate synthase</fullName>
        <ecNumber evidence="1">2.5.1.75</ecNumber>
    </submittedName>
</protein>
<proteinExistence type="predicted"/>
<evidence type="ECO:0000313" key="1">
    <source>
        <dbReference type="EMBL" id="KAK9763483.1"/>
    </source>
</evidence>
<dbReference type="InterPro" id="IPR008949">
    <property type="entry name" value="Isoprenoid_synthase_dom_sf"/>
</dbReference>
<evidence type="ECO:0000313" key="2">
    <source>
        <dbReference type="Proteomes" id="UP001479436"/>
    </source>
</evidence>
<dbReference type="SUPFAM" id="SSF48576">
    <property type="entry name" value="Terpenoid synthases"/>
    <property type="match status" value="1"/>
</dbReference>
<dbReference type="Gene3D" id="1.10.600.10">
    <property type="entry name" value="Farnesyl Diphosphate Synthase"/>
    <property type="match status" value="1"/>
</dbReference>
<reference evidence="1 2" key="1">
    <citation type="submission" date="2023-04" db="EMBL/GenBank/DDBJ databases">
        <title>Genome of Basidiobolus ranarum AG-B5.</title>
        <authorList>
            <person name="Stajich J.E."/>
            <person name="Carter-House D."/>
            <person name="Gryganskyi A."/>
        </authorList>
    </citation>
    <scope>NUCLEOTIDE SEQUENCE [LARGE SCALE GENOMIC DNA]</scope>
    <source>
        <strain evidence="1 2">AG-B5</strain>
    </source>
</reference>
<dbReference type="EMBL" id="JASJQH010000628">
    <property type="protein sequence ID" value="KAK9763483.1"/>
    <property type="molecule type" value="Genomic_DNA"/>
</dbReference>
<dbReference type="Proteomes" id="UP001479436">
    <property type="component" value="Unassembled WGS sequence"/>
</dbReference>
<keyword evidence="2" id="KW-1185">Reference proteome</keyword>
<dbReference type="EC" id="2.5.1.75" evidence="1"/>
<dbReference type="GO" id="GO:0052381">
    <property type="term" value="F:tRNA dimethylallyltransferase activity"/>
    <property type="evidence" value="ECO:0007669"/>
    <property type="project" value="UniProtKB-EC"/>
</dbReference>
<comment type="caution">
    <text evidence="1">The sequence shown here is derived from an EMBL/GenBank/DDBJ whole genome shotgun (WGS) entry which is preliminary data.</text>
</comment>
<name>A0ABR2WPN2_9FUNG</name>
<organism evidence="1 2">
    <name type="scientific">Basidiobolus ranarum</name>
    <dbReference type="NCBI Taxonomy" id="34480"/>
    <lineage>
        <taxon>Eukaryota</taxon>
        <taxon>Fungi</taxon>
        <taxon>Fungi incertae sedis</taxon>
        <taxon>Zoopagomycota</taxon>
        <taxon>Entomophthoromycotina</taxon>
        <taxon>Basidiobolomycetes</taxon>
        <taxon>Basidiobolales</taxon>
        <taxon>Basidiobolaceae</taxon>
        <taxon>Basidiobolus</taxon>
    </lineage>
</organism>
<gene>
    <name evidence="1" type="primary">COQ1_4</name>
    <name evidence="1" type="ORF">K7432_009789</name>
</gene>
<sequence>MSFHLAPKMLVTPRVLITPVALRHFRVSFSRFNSRLHAPISPSRPKPIKNHFTGKASNWTQAVLEAEALVQHESAVKINPKHLLGEDIAQITPNIRSLLNTKDSQLYNISKYYFEQPGTHVRPLLVLLMSQATRLGP</sequence>